<evidence type="ECO:0000256" key="2">
    <source>
        <dbReference type="ARBA" id="ARBA00023295"/>
    </source>
</evidence>
<organism evidence="4 5">
    <name type="scientific">Laedolimicola intestinihominis</name>
    <dbReference type="NCBI Taxonomy" id="3133166"/>
    <lineage>
        <taxon>Bacteria</taxon>
        <taxon>Bacillati</taxon>
        <taxon>Bacillota</taxon>
        <taxon>Clostridia</taxon>
        <taxon>Lachnospirales</taxon>
        <taxon>Lachnospiraceae</taxon>
        <taxon>Laedolimicola</taxon>
    </lineage>
</organism>
<proteinExistence type="predicted"/>
<keyword evidence="2" id="KW-0326">Glycosidase</keyword>
<dbReference type="PANTHER" id="PTHR12304:SF4">
    <property type="entry name" value="URIDINE NUCLEOSIDASE"/>
    <property type="match status" value="1"/>
</dbReference>
<evidence type="ECO:0000259" key="3">
    <source>
        <dbReference type="Pfam" id="PF01156"/>
    </source>
</evidence>
<dbReference type="InterPro" id="IPR001910">
    <property type="entry name" value="Inosine/uridine_hydrolase_dom"/>
</dbReference>
<dbReference type="PANTHER" id="PTHR12304">
    <property type="entry name" value="INOSINE-URIDINE PREFERRING NUCLEOSIDE HYDROLASE"/>
    <property type="match status" value="1"/>
</dbReference>
<keyword evidence="5" id="KW-1185">Reference proteome</keyword>
<comment type="caution">
    <text evidence="4">The sequence shown here is derived from an EMBL/GenBank/DDBJ whole genome shotgun (WGS) entry which is preliminary data.</text>
</comment>
<protein>
    <submittedName>
        <fullName evidence="4">Nucleoside hydrolase</fullName>
    </submittedName>
</protein>
<evidence type="ECO:0000313" key="5">
    <source>
        <dbReference type="Proteomes" id="UP001438008"/>
    </source>
</evidence>
<sequence length="346" mass="39619">MDETTRRQKLTIPEGRLRIVIDSDAKNEVDDQFAIAWALRSPERFQIEAVYAAPFSHTVFRHNIGDYDFLVQEDPKEGMEQSYEEIRKIYQLLGENPDGKVFRGATGYIDEDRNPVQSDAVHDLIERGMNSEETLYVVSIGACTNVASALIQEPKLAEHIVVVWLGGQPLYFDHGYEFNMGQDIRGAQHLFNCGVPLVWIPCMNVASLLSFSDDEAKSKLNGKSRIGTYLTDIVLDQFSNLDKALSRGKMHRTLQLRGREDQSEEYFARFESKYVAWSRTIWDISTIAFLKNPGWVQSTRVPSPILGDDCRWVKDREMTSRHEIRVANYCQRDLIFGDLVACLNHD</sequence>
<dbReference type="InterPro" id="IPR036452">
    <property type="entry name" value="Ribo_hydro-like"/>
</dbReference>
<dbReference type="Gene3D" id="3.90.245.10">
    <property type="entry name" value="Ribonucleoside hydrolase-like"/>
    <property type="match status" value="1"/>
</dbReference>
<keyword evidence="1 4" id="KW-0378">Hydrolase</keyword>
<dbReference type="GO" id="GO:0016787">
    <property type="term" value="F:hydrolase activity"/>
    <property type="evidence" value="ECO:0007669"/>
    <property type="project" value="UniProtKB-KW"/>
</dbReference>
<dbReference type="SUPFAM" id="SSF53590">
    <property type="entry name" value="Nucleoside hydrolase"/>
    <property type="match status" value="1"/>
</dbReference>
<feature type="domain" description="Inosine/uridine-preferring nucleoside hydrolase" evidence="3">
    <location>
        <begin position="19"/>
        <end position="238"/>
    </location>
</feature>
<dbReference type="Pfam" id="PF01156">
    <property type="entry name" value="IU_nuc_hydro"/>
    <property type="match status" value="1"/>
</dbReference>
<dbReference type="Proteomes" id="UP001438008">
    <property type="component" value="Unassembled WGS sequence"/>
</dbReference>
<dbReference type="InterPro" id="IPR023186">
    <property type="entry name" value="IUNH"/>
</dbReference>
<evidence type="ECO:0000313" key="4">
    <source>
        <dbReference type="EMBL" id="MEQ2472820.1"/>
    </source>
</evidence>
<gene>
    <name evidence="4" type="ORF">WMO29_10030</name>
</gene>
<dbReference type="RefSeq" id="WP_349164672.1">
    <property type="nucleotide sequence ID" value="NZ_JBBMFE010000008.1"/>
</dbReference>
<evidence type="ECO:0000256" key="1">
    <source>
        <dbReference type="ARBA" id="ARBA00022801"/>
    </source>
</evidence>
<reference evidence="4 5" key="1">
    <citation type="submission" date="2024-03" db="EMBL/GenBank/DDBJ databases">
        <title>Human intestinal bacterial collection.</title>
        <authorList>
            <person name="Pauvert C."/>
            <person name="Hitch T.C.A."/>
            <person name="Clavel T."/>
        </authorList>
    </citation>
    <scope>NUCLEOTIDE SEQUENCE [LARGE SCALE GENOMIC DNA]</scope>
    <source>
        <strain evidence="4 5">CLA-AA-H132</strain>
    </source>
</reference>
<name>A0ABV1FID2_9FIRM</name>
<accession>A0ABV1FID2</accession>
<dbReference type="EMBL" id="JBBMFE010000008">
    <property type="protein sequence ID" value="MEQ2472820.1"/>
    <property type="molecule type" value="Genomic_DNA"/>
</dbReference>